<protein>
    <submittedName>
        <fullName evidence="1">Uncharacterized protein</fullName>
    </submittedName>
</protein>
<evidence type="ECO:0000313" key="3">
    <source>
        <dbReference type="Proteomes" id="UP000411588"/>
    </source>
</evidence>
<dbReference type="Proteomes" id="UP000411588">
    <property type="component" value="Unassembled WGS sequence"/>
</dbReference>
<dbReference type="EMBL" id="CAADAN010000021">
    <property type="protein sequence ID" value="VFD36203.1"/>
    <property type="molecule type" value="Genomic_DNA"/>
</dbReference>
<reference evidence="2 3" key="2">
    <citation type="submission" date="2019-02" db="EMBL/GenBank/DDBJ databases">
        <authorList>
            <consortium name="Pathogen Informatics"/>
        </authorList>
    </citation>
    <scope>NUCLEOTIDE SEQUENCE [LARGE SCALE GENOMIC DNA]</scope>
    <source>
        <strain evidence="2">Clo34</strain>
        <strain evidence="3">clo34</strain>
    </source>
</reference>
<evidence type="ECO:0000313" key="4">
    <source>
        <dbReference type="Proteomes" id="UP000879542"/>
    </source>
</evidence>
<dbReference type="AlphaFoldDB" id="A0A9P4DBB8"/>
<organism evidence="1 4">
    <name type="scientific">Clostridioides difficile</name>
    <name type="common">Peptoclostridium difficile</name>
    <dbReference type="NCBI Taxonomy" id="1496"/>
    <lineage>
        <taxon>Bacteria</taxon>
        <taxon>Bacillati</taxon>
        <taxon>Bacillota</taxon>
        <taxon>Clostridia</taxon>
        <taxon>Peptostreptococcales</taxon>
        <taxon>Peptostreptococcaceae</taxon>
        <taxon>Clostridioides</taxon>
    </lineage>
</organism>
<reference evidence="1" key="1">
    <citation type="journal article" date="2018" name="Genome Biol.">
        <title>SKESA: strategic k-mer extension for scrupulous assemblies.</title>
        <authorList>
            <person name="Souvorov A."/>
            <person name="Agarwala R."/>
            <person name="Lipman D.J."/>
        </authorList>
    </citation>
    <scope>NUCLEOTIDE SEQUENCE</scope>
    <source>
        <strain evidence="1">Clostridioides</strain>
    </source>
</reference>
<accession>A0A9P4DBB8</accession>
<comment type="caution">
    <text evidence="1">The sequence shown here is derived from an EMBL/GenBank/DDBJ whole genome shotgun (WGS) entry which is preliminary data.</text>
</comment>
<proteinExistence type="predicted"/>
<dbReference type="RefSeq" id="WP_003428606.1">
    <property type="nucleotide sequence ID" value="NZ_BDSN01000033.1"/>
</dbReference>
<evidence type="ECO:0000313" key="2">
    <source>
        <dbReference type="EMBL" id="VFD36203.1"/>
    </source>
</evidence>
<name>A0A9P4DBB8_CLODI</name>
<dbReference type="EMBL" id="DAEQIJ010000026">
    <property type="protein sequence ID" value="HBH2621719.1"/>
    <property type="molecule type" value="Genomic_DNA"/>
</dbReference>
<dbReference type="Proteomes" id="UP000879542">
    <property type="component" value="Unassembled WGS sequence"/>
</dbReference>
<evidence type="ECO:0000313" key="1">
    <source>
        <dbReference type="EMBL" id="HBH2621719.1"/>
    </source>
</evidence>
<sequence length="67" mass="7852">MSRIVLTFKNNDKEKAIEKFLDEKLSATAYLKELVWEKMNEKKDNAVVEQKKEIEDPANNFDFGSLE</sequence>
<gene>
    <name evidence="1" type="ORF">KRQ00_003528</name>
    <name evidence="2" type="ORF">SAMEA1402399_03889</name>
</gene>
<reference evidence="1" key="3">
    <citation type="submission" date="2021-06" db="EMBL/GenBank/DDBJ databases">
        <authorList>
            <consortium name="NCBI Pathogen Detection Project"/>
        </authorList>
    </citation>
    <scope>NUCLEOTIDE SEQUENCE</scope>
    <source>
        <strain evidence="1">Clostridioides</strain>
    </source>
</reference>